<evidence type="ECO:0000313" key="2">
    <source>
        <dbReference type="Proteomes" id="UP000579153"/>
    </source>
</evidence>
<proteinExistence type="predicted"/>
<keyword evidence="2" id="KW-1185">Reference proteome</keyword>
<sequence>MGQVLQQDQAAGVISYTCTAEGCGRVRIAARVLAPAVAEQVLERLRTPELAPGLLLAIAQKRSADIVPPGTDTVESWWGNADPAARRELLAMLVDHIAVKPVHDSGIDVAKRLSLAWRHTG</sequence>
<gene>
    <name evidence="1" type="ORF">HD596_008830</name>
</gene>
<dbReference type="EMBL" id="JACHMB010000001">
    <property type="protein sequence ID" value="MBB5782074.1"/>
    <property type="molecule type" value="Genomic_DNA"/>
</dbReference>
<reference evidence="1 2" key="1">
    <citation type="submission" date="2020-08" db="EMBL/GenBank/DDBJ databases">
        <title>Sequencing the genomes of 1000 actinobacteria strains.</title>
        <authorList>
            <person name="Klenk H.-P."/>
        </authorList>
    </citation>
    <scope>NUCLEOTIDE SEQUENCE [LARGE SCALE GENOMIC DNA]</scope>
    <source>
        <strain evidence="1 2">DSM 45507</strain>
    </source>
</reference>
<dbReference type="RefSeq" id="WP_185075249.1">
    <property type="nucleotide sequence ID" value="NZ_JACHMB010000001.1"/>
</dbReference>
<protein>
    <submittedName>
        <fullName evidence="1">Uncharacterized protein</fullName>
    </submittedName>
</protein>
<organism evidence="1 2">
    <name type="scientific">Nonomuraea jabiensis</name>
    <dbReference type="NCBI Taxonomy" id="882448"/>
    <lineage>
        <taxon>Bacteria</taxon>
        <taxon>Bacillati</taxon>
        <taxon>Actinomycetota</taxon>
        <taxon>Actinomycetes</taxon>
        <taxon>Streptosporangiales</taxon>
        <taxon>Streptosporangiaceae</taxon>
        <taxon>Nonomuraea</taxon>
    </lineage>
</organism>
<comment type="caution">
    <text evidence="1">The sequence shown here is derived from an EMBL/GenBank/DDBJ whole genome shotgun (WGS) entry which is preliminary data.</text>
</comment>
<accession>A0A7W9GDZ5</accession>
<evidence type="ECO:0000313" key="1">
    <source>
        <dbReference type="EMBL" id="MBB5782074.1"/>
    </source>
</evidence>
<dbReference type="AlphaFoldDB" id="A0A7W9GDZ5"/>
<name>A0A7W9GDZ5_9ACTN</name>
<dbReference type="Proteomes" id="UP000579153">
    <property type="component" value="Unassembled WGS sequence"/>
</dbReference>